<evidence type="ECO:0000256" key="7">
    <source>
        <dbReference type="SAM" id="MobiDB-lite"/>
    </source>
</evidence>
<dbReference type="GO" id="GO:0005829">
    <property type="term" value="C:cytosol"/>
    <property type="evidence" value="ECO:0007669"/>
    <property type="project" value="TreeGrafter"/>
</dbReference>
<feature type="region of interest" description="Disordered" evidence="7">
    <location>
        <begin position="426"/>
        <end position="450"/>
    </location>
</feature>
<evidence type="ECO:0000256" key="1">
    <source>
        <dbReference type="ARBA" id="ARBA00022741"/>
    </source>
</evidence>
<dbReference type="SMART" id="SM00487">
    <property type="entry name" value="DEXDc"/>
    <property type="match status" value="1"/>
</dbReference>
<dbReference type="PROSITE" id="PS51192">
    <property type="entry name" value="HELICASE_ATP_BIND_1"/>
    <property type="match status" value="1"/>
</dbReference>
<comment type="similarity">
    <text evidence="5">Belongs to the DEAD box helicase family.</text>
</comment>
<evidence type="ECO:0000259" key="10">
    <source>
        <dbReference type="PROSITE" id="PS51195"/>
    </source>
</evidence>
<dbReference type="InterPro" id="IPR011545">
    <property type="entry name" value="DEAD/DEAH_box_helicase_dom"/>
</dbReference>
<sequence>MQQSQEPQEQNFSDLGLKRSVLRGIELAGFSVPSPIQAEAIPAILQGGDLIAQAQTGTGKTAAFVLPILHNLRNNGEVEALVITPTRELAMQISDEAFKLGKFCRTRTICVYGGQNIKHQISFLDKNPQMMIATPGRLLDHLKNNRLRNFAPRIVVLDESDEMLDMGFLDDIEEIFSYLPSEIQVLLFSATMPKPIQELADKILLNPTKIKITPTEVANTDITQRYYVINDNERNEAIIRLLDTQTPTRSIIFTRTKKEADTLNTFLNAQGYASVALHGDLDQRTRRAAITEFKNKSVQILVATDVASRGLDISDVSHVFNYHIPLNPESYIHRIGRTGRAGKKGVAITLVSPLEYKELQRIQEDVGSKLELFELPVNIAKKLDDLLATKISQEAIDTYNQLSSQAEPAQLCLKLLTHYLEHKRTSLPMMESPARVHRTTKSHNKSRKSR</sequence>
<keyword evidence="4" id="KW-0067">ATP-binding</keyword>
<dbReference type="EC" id="3.6.4.13" evidence="11"/>
<accession>A0A377J3C9</accession>
<dbReference type="GO" id="GO:0005524">
    <property type="term" value="F:ATP binding"/>
    <property type="evidence" value="ECO:0007669"/>
    <property type="project" value="UniProtKB-KW"/>
</dbReference>
<evidence type="ECO:0000259" key="8">
    <source>
        <dbReference type="PROSITE" id="PS51192"/>
    </source>
</evidence>
<dbReference type="GO" id="GO:0003724">
    <property type="term" value="F:RNA helicase activity"/>
    <property type="evidence" value="ECO:0007669"/>
    <property type="project" value="UniProtKB-EC"/>
</dbReference>
<feature type="short sequence motif" description="Q motif" evidence="6">
    <location>
        <begin position="10"/>
        <end position="38"/>
    </location>
</feature>
<dbReference type="Gene3D" id="3.40.50.300">
    <property type="entry name" value="P-loop containing nucleotide triphosphate hydrolases"/>
    <property type="match status" value="2"/>
</dbReference>
<dbReference type="OrthoDB" id="9805696at2"/>
<dbReference type="PANTHER" id="PTHR47959:SF1">
    <property type="entry name" value="ATP-DEPENDENT RNA HELICASE DBPA"/>
    <property type="match status" value="1"/>
</dbReference>
<dbReference type="CDD" id="cd00268">
    <property type="entry name" value="DEADc"/>
    <property type="match status" value="1"/>
</dbReference>
<keyword evidence="1" id="KW-0547">Nucleotide-binding</keyword>
<dbReference type="GO" id="GO:0003676">
    <property type="term" value="F:nucleic acid binding"/>
    <property type="evidence" value="ECO:0007669"/>
    <property type="project" value="InterPro"/>
</dbReference>
<protein>
    <submittedName>
        <fullName evidence="11">ATP-dependent RNA helicase</fullName>
        <ecNumber evidence="11">3.6.4.13</ecNumber>
    </submittedName>
</protein>
<feature type="domain" description="DEAD-box RNA helicase Q" evidence="10">
    <location>
        <begin position="10"/>
        <end position="38"/>
    </location>
</feature>
<evidence type="ECO:0000313" key="11">
    <source>
        <dbReference type="EMBL" id="STO96805.1"/>
    </source>
</evidence>
<feature type="compositionally biased region" description="Basic residues" evidence="7">
    <location>
        <begin position="435"/>
        <end position="450"/>
    </location>
</feature>
<dbReference type="PANTHER" id="PTHR47959">
    <property type="entry name" value="ATP-DEPENDENT RNA HELICASE RHLE-RELATED"/>
    <property type="match status" value="1"/>
</dbReference>
<keyword evidence="3 11" id="KW-0347">Helicase</keyword>
<reference evidence="11 12" key="1">
    <citation type="submission" date="2018-06" db="EMBL/GenBank/DDBJ databases">
        <authorList>
            <consortium name="Pathogen Informatics"/>
            <person name="Doyle S."/>
        </authorList>
    </citation>
    <scope>NUCLEOTIDE SEQUENCE [LARGE SCALE GENOMIC DNA]</scope>
    <source>
        <strain evidence="11 12">NCTC12410</strain>
    </source>
</reference>
<dbReference type="PROSITE" id="PS51194">
    <property type="entry name" value="HELICASE_CTER"/>
    <property type="match status" value="1"/>
</dbReference>
<dbReference type="InterPro" id="IPR050079">
    <property type="entry name" value="DEAD_box_RNA_helicase"/>
</dbReference>
<dbReference type="Pfam" id="PF00271">
    <property type="entry name" value="Helicase_C"/>
    <property type="match status" value="1"/>
</dbReference>
<evidence type="ECO:0000256" key="6">
    <source>
        <dbReference type="PROSITE-ProRule" id="PRU00552"/>
    </source>
</evidence>
<dbReference type="AlphaFoldDB" id="A0A377J3C9"/>
<dbReference type="InterPro" id="IPR001650">
    <property type="entry name" value="Helicase_C-like"/>
</dbReference>
<organism evidence="11 12">
    <name type="scientific">Helicobacter canis</name>
    <dbReference type="NCBI Taxonomy" id="29419"/>
    <lineage>
        <taxon>Bacteria</taxon>
        <taxon>Pseudomonadati</taxon>
        <taxon>Campylobacterota</taxon>
        <taxon>Epsilonproteobacteria</taxon>
        <taxon>Campylobacterales</taxon>
        <taxon>Helicobacteraceae</taxon>
        <taxon>Helicobacter</taxon>
    </lineage>
</organism>
<keyword evidence="2 11" id="KW-0378">Hydrolase</keyword>
<evidence type="ECO:0000256" key="4">
    <source>
        <dbReference type="ARBA" id="ARBA00022840"/>
    </source>
</evidence>
<dbReference type="EMBL" id="UGHV01000001">
    <property type="protein sequence ID" value="STO96805.1"/>
    <property type="molecule type" value="Genomic_DNA"/>
</dbReference>
<dbReference type="SUPFAM" id="SSF52540">
    <property type="entry name" value="P-loop containing nucleoside triphosphate hydrolases"/>
    <property type="match status" value="1"/>
</dbReference>
<dbReference type="SMART" id="SM00490">
    <property type="entry name" value="HELICc"/>
    <property type="match status" value="1"/>
</dbReference>
<feature type="domain" description="Helicase ATP-binding" evidence="8">
    <location>
        <begin position="41"/>
        <end position="210"/>
    </location>
</feature>
<dbReference type="Proteomes" id="UP000254841">
    <property type="component" value="Unassembled WGS sequence"/>
</dbReference>
<dbReference type="InterPro" id="IPR027417">
    <property type="entry name" value="P-loop_NTPase"/>
</dbReference>
<gene>
    <name evidence="11" type="primary">cshA</name>
    <name evidence="11" type="ORF">NCTC12410_00622</name>
</gene>
<dbReference type="InterPro" id="IPR014001">
    <property type="entry name" value="Helicase_ATP-bd"/>
</dbReference>
<feature type="domain" description="Helicase C-terminal" evidence="9">
    <location>
        <begin position="221"/>
        <end position="383"/>
    </location>
</feature>
<evidence type="ECO:0000256" key="2">
    <source>
        <dbReference type="ARBA" id="ARBA00022801"/>
    </source>
</evidence>
<evidence type="ECO:0000256" key="5">
    <source>
        <dbReference type="ARBA" id="ARBA00038437"/>
    </source>
</evidence>
<evidence type="ECO:0000259" key="9">
    <source>
        <dbReference type="PROSITE" id="PS51194"/>
    </source>
</evidence>
<dbReference type="PROSITE" id="PS51195">
    <property type="entry name" value="Q_MOTIF"/>
    <property type="match status" value="1"/>
</dbReference>
<evidence type="ECO:0000313" key="12">
    <source>
        <dbReference type="Proteomes" id="UP000254841"/>
    </source>
</evidence>
<dbReference type="InterPro" id="IPR014014">
    <property type="entry name" value="RNA_helicase_DEAD_Q_motif"/>
</dbReference>
<dbReference type="Pfam" id="PF00270">
    <property type="entry name" value="DEAD"/>
    <property type="match status" value="1"/>
</dbReference>
<dbReference type="RefSeq" id="WP_115011109.1">
    <property type="nucleotide sequence ID" value="NZ_UGHV01000001.1"/>
</dbReference>
<dbReference type="GO" id="GO:0016787">
    <property type="term" value="F:hydrolase activity"/>
    <property type="evidence" value="ECO:0007669"/>
    <property type="project" value="UniProtKB-KW"/>
</dbReference>
<name>A0A377J3C9_9HELI</name>
<evidence type="ECO:0000256" key="3">
    <source>
        <dbReference type="ARBA" id="ARBA00022806"/>
    </source>
</evidence>
<dbReference type="CDD" id="cd18787">
    <property type="entry name" value="SF2_C_DEAD"/>
    <property type="match status" value="1"/>
</dbReference>
<proteinExistence type="inferred from homology"/>
<dbReference type="InterPro" id="IPR044742">
    <property type="entry name" value="DEAD/DEAH_RhlB"/>
</dbReference>